<keyword evidence="3" id="KW-1185">Reference proteome</keyword>
<dbReference type="Pfam" id="PF00903">
    <property type="entry name" value="Glyoxalase"/>
    <property type="match status" value="1"/>
</dbReference>
<dbReference type="InterPro" id="IPR004360">
    <property type="entry name" value="Glyas_Fos-R_dOase_dom"/>
</dbReference>
<feature type="domain" description="VOC" evidence="1">
    <location>
        <begin position="128"/>
        <end position="240"/>
    </location>
</feature>
<dbReference type="RefSeq" id="WP_119744010.1">
    <property type="nucleotide sequence ID" value="NZ_QVRA01000002.1"/>
</dbReference>
<dbReference type="OrthoDB" id="9803142at2"/>
<protein>
    <submittedName>
        <fullName evidence="2">Glyoxalase</fullName>
    </submittedName>
</protein>
<comment type="caution">
    <text evidence="2">The sequence shown here is derived from an EMBL/GenBank/DDBJ whole genome shotgun (WGS) entry which is preliminary data.</text>
</comment>
<evidence type="ECO:0000313" key="2">
    <source>
        <dbReference type="EMBL" id="RJG57307.1"/>
    </source>
</evidence>
<dbReference type="SUPFAM" id="SSF54593">
    <property type="entry name" value="Glyoxalase/Bleomycin resistance protein/Dihydroxybiphenyl dioxygenase"/>
    <property type="match status" value="2"/>
</dbReference>
<sequence>MKLRSIELSLPGVAEAAAFLTDIWGMAPAAVEGETHYLRGSGSFPYLIALEESADCYVRSTTFVCTADRLEQLKRSVTAAGLIAASVVSEDLGGGHGIIVELAEGELLRFLVDAEEVAPIEGRDLPVKLTHVVFNSIDAEMTGHLVEDALGFRVSDRTKGMVFVRCNDSHHSTAFARSGFASLNHIAFEMEDLDAVMRGIGRLRDQNMAPAWGPGRHGPGANVFAYFIAPFGPVIEFSTAVNKVSDDYPVGAPDDWTWPARRIDQWGISNKDFDGLRAAEEKFRHRRDWEARSLDVLTEGNI</sequence>
<dbReference type="EMBL" id="QVRA01000002">
    <property type="protein sequence ID" value="RJG57307.1"/>
    <property type="molecule type" value="Genomic_DNA"/>
</dbReference>
<dbReference type="Proteomes" id="UP000283469">
    <property type="component" value="Unassembled WGS sequence"/>
</dbReference>
<gene>
    <name evidence="2" type="ORF">D0Z70_03635</name>
</gene>
<dbReference type="AlphaFoldDB" id="A0A418YXI8"/>
<organism evidence="2 3">
    <name type="scientific">Sphingobium terrigena</name>
    <dbReference type="NCBI Taxonomy" id="2304063"/>
    <lineage>
        <taxon>Bacteria</taxon>
        <taxon>Pseudomonadati</taxon>
        <taxon>Pseudomonadota</taxon>
        <taxon>Alphaproteobacteria</taxon>
        <taxon>Sphingomonadales</taxon>
        <taxon>Sphingomonadaceae</taxon>
        <taxon>Sphingobium</taxon>
    </lineage>
</organism>
<evidence type="ECO:0000313" key="3">
    <source>
        <dbReference type="Proteomes" id="UP000283469"/>
    </source>
</evidence>
<reference evidence="2 3" key="1">
    <citation type="submission" date="2018-08" db="EMBL/GenBank/DDBJ databases">
        <title>Sphingobium sp. EO9.</title>
        <authorList>
            <person name="Park Y."/>
            <person name="Kim K.H."/>
            <person name="Jeon C.O."/>
        </authorList>
    </citation>
    <scope>NUCLEOTIDE SEQUENCE [LARGE SCALE GENOMIC DNA]</scope>
    <source>
        <strain evidence="2 3">EO9</strain>
    </source>
</reference>
<proteinExistence type="predicted"/>
<dbReference type="InterPro" id="IPR029068">
    <property type="entry name" value="Glyas_Bleomycin-R_OHBP_Dase"/>
</dbReference>
<evidence type="ECO:0000259" key="1">
    <source>
        <dbReference type="PROSITE" id="PS51819"/>
    </source>
</evidence>
<dbReference type="PROSITE" id="PS51819">
    <property type="entry name" value="VOC"/>
    <property type="match status" value="1"/>
</dbReference>
<name>A0A418YXI8_9SPHN</name>
<accession>A0A418YXI8</accession>
<dbReference type="InterPro" id="IPR037523">
    <property type="entry name" value="VOC_core"/>
</dbReference>
<dbReference type="Gene3D" id="3.10.180.10">
    <property type="entry name" value="2,3-Dihydroxybiphenyl 1,2-Dioxygenase, domain 1"/>
    <property type="match status" value="2"/>
</dbReference>